<evidence type="ECO:0000313" key="1">
    <source>
        <dbReference type="EMBL" id="MDS9469688.1"/>
    </source>
</evidence>
<gene>
    <name evidence="1" type="ORF">RGQ15_19160</name>
</gene>
<dbReference type="PANTHER" id="PTHR40267">
    <property type="entry name" value="BLR3294 PROTEIN"/>
    <property type="match status" value="1"/>
</dbReference>
<reference evidence="2" key="1">
    <citation type="submission" date="2023-07" db="EMBL/GenBank/DDBJ databases">
        <title>Paracoccus sp. MBLB3053 whole genome sequence.</title>
        <authorList>
            <person name="Hwang C.Y."/>
            <person name="Cho E.-S."/>
            <person name="Seo M.-J."/>
        </authorList>
    </citation>
    <scope>NUCLEOTIDE SEQUENCE [LARGE SCALE GENOMIC DNA]</scope>
    <source>
        <strain evidence="2">MBLB3053</strain>
    </source>
</reference>
<dbReference type="InterPro" id="IPR026286">
    <property type="entry name" value="MaiA/AMDase"/>
</dbReference>
<evidence type="ECO:0008006" key="3">
    <source>
        <dbReference type="Google" id="ProtNLM"/>
    </source>
</evidence>
<evidence type="ECO:0000313" key="2">
    <source>
        <dbReference type="Proteomes" id="UP001269144"/>
    </source>
</evidence>
<sequence length="237" mass="25687">MSDHLIARRVGHLYPSGGISDHELQRMAPEGLRFLVTRMPFRDTSRESDILMARDVESHAGLLADAKVELIAFNCTAASMLAGPGVLERRIETATGIPAVTTIEAVMAGLSRFDARKVALFTAYDPDVVEEEHRFLATRGISVVAEGHVPCSDPISQGNIPPRRWFELVTGTDCREAEAILCSCAGIEISPVLSAIEHLTGKPVIASNAALLRLILTRLAWSSPVEGYGRLLMENNG</sequence>
<accession>A0ABU2HXC9</accession>
<comment type="caution">
    <text evidence="1">The sequence shown here is derived from an EMBL/GenBank/DDBJ whole genome shotgun (WGS) entry which is preliminary data.</text>
</comment>
<dbReference type="EMBL" id="JAVQLW010000004">
    <property type="protein sequence ID" value="MDS9469688.1"/>
    <property type="molecule type" value="Genomic_DNA"/>
</dbReference>
<dbReference type="Gene3D" id="3.40.50.12500">
    <property type="match status" value="1"/>
</dbReference>
<dbReference type="Proteomes" id="UP001269144">
    <property type="component" value="Unassembled WGS sequence"/>
</dbReference>
<dbReference type="Pfam" id="PF17645">
    <property type="entry name" value="Amdase"/>
    <property type="match status" value="1"/>
</dbReference>
<dbReference type="RefSeq" id="WP_311162395.1">
    <property type="nucleotide sequence ID" value="NZ_JAVQLW010000004.1"/>
</dbReference>
<keyword evidence="2" id="KW-1185">Reference proteome</keyword>
<protein>
    <recommendedName>
        <fullName evidence="3">Arylmalonate decarboxylase</fullName>
    </recommendedName>
</protein>
<dbReference type="PANTHER" id="PTHR40267:SF1">
    <property type="entry name" value="BLR3294 PROTEIN"/>
    <property type="match status" value="1"/>
</dbReference>
<name>A0ABU2HXC9_9RHOB</name>
<organism evidence="1 2">
    <name type="scientific">Paracoccus aurantius</name>
    <dbReference type="NCBI Taxonomy" id="3073814"/>
    <lineage>
        <taxon>Bacteria</taxon>
        <taxon>Pseudomonadati</taxon>
        <taxon>Pseudomonadota</taxon>
        <taxon>Alphaproteobacteria</taxon>
        <taxon>Rhodobacterales</taxon>
        <taxon>Paracoccaceae</taxon>
        <taxon>Paracoccus</taxon>
    </lineage>
</organism>
<proteinExistence type="predicted"/>
<dbReference type="PIRSF" id="PIRSF015736">
    <property type="entry name" value="MI"/>
    <property type="match status" value="1"/>
</dbReference>
<dbReference type="InterPro" id="IPR053714">
    <property type="entry name" value="Iso_Racemase_Enz_sf"/>
</dbReference>